<gene>
    <name evidence="3" type="ORF">RND61_19295</name>
</gene>
<keyword evidence="2" id="KW-0812">Transmembrane</keyword>
<keyword evidence="4" id="KW-1185">Reference proteome</keyword>
<keyword evidence="2" id="KW-1133">Transmembrane helix</keyword>
<feature type="region of interest" description="Disordered" evidence="1">
    <location>
        <begin position="568"/>
        <end position="756"/>
    </location>
</feature>
<evidence type="ECO:0000313" key="4">
    <source>
        <dbReference type="Proteomes" id="UP001250181"/>
    </source>
</evidence>
<dbReference type="Proteomes" id="UP001250181">
    <property type="component" value="Unassembled WGS sequence"/>
</dbReference>
<dbReference type="RefSeq" id="WP_315879249.1">
    <property type="nucleotide sequence ID" value="NZ_JAWCTQ010000024.1"/>
</dbReference>
<feature type="compositionally biased region" description="Basic and acidic residues" evidence="1">
    <location>
        <begin position="647"/>
        <end position="659"/>
    </location>
</feature>
<feature type="compositionally biased region" description="Low complexity" evidence="1">
    <location>
        <begin position="632"/>
        <end position="646"/>
    </location>
</feature>
<sequence>MNLRETPGTSPAHRPPGHAVPLDLRGATGGTGADAVRAALDTPQPGGDERRFLVVDDAARLVAHQFLYERLYSYGPARVVCLAVGAPEEGDPPARAGAGAGAGGSALRRPLTLRPPTAGVLWVLDPHTADDPDGLRPLVELLLQPEVFDAVLHALAGVVHGVAVPSVRVVEHDLSDEARTRVWKEALGALTGQEASGGGPGDAVPAELAVLLDDSLPEAVAGHRWLEPSRPAAARRRACDDALEEARAGHRLARGPAGLFGAGARRADLPGRLVGLGRALEAYRDTVAGAFTDADGVRLTQEQRARLLERGIVLPDLPAASRTRVVPALRDLTEHLLDQPLPLRSAAARLAALSDRSAPAGSAARLARLDELCDPAYLRHLAGPPPFRAGGTSAAAALLALVPAFVAGLWPGPGWFLGPATGAAAAALAALMWRHRPNRSPDGRYDGGGTTRIAARLLGGLAGGTAGAVAGSLSALPAWAGAAAAALALVGAVVLAVRDWTRSVDAWWRGTDAEYAARVVTGVDRLLAETAVHDWLLADARRHCADGARATALLLRALAATADAYGGGGDGAASVPGPRGARPEPAPRQAPPADADGGGELWTWDAWSDSAADDGWYDAAPATPFGPPDPAPAGSDAYAGDPAGPYGDRDGGSGDRYGEYGDPDGGFGGPYETDGGPYDTAAPDTPYDVPAGPAHPYDFAGPARPYDRSGPPRHIGPAYEAVPDPSHDPLDGFDDDWSPFGPAEDPPWLERERGDGGPDLVDTLVADLASGTRRILAPCWARIERDPARAGRTPLDGPMRDLLDEVHGRLLRDAATSPPPHDPNPGRRPDATRMTGVASDRVTELLAPGGGDAEPAVPLCGPQHRRLLSADPLTVHQVRFAPEAFRRGAAEPDGGPWQDRPYAVRAEYADDVVWTPTGRHAGVLGLVPLRADTVRTVREETPEEEDDPS</sequence>
<accession>A0ABU3QN44</accession>
<evidence type="ECO:0000256" key="2">
    <source>
        <dbReference type="SAM" id="Phobius"/>
    </source>
</evidence>
<feature type="transmembrane region" description="Helical" evidence="2">
    <location>
        <begin position="416"/>
        <end position="433"/>
    </location>
</feature>
<feature type="region of interest" description="Disordered" evidence="1">
    <location>
        <begin position="1"/>
        <end position="31"/>
    </location>
</feature>
<reference evidence="3 4" key="1">
    <citation type="submission" date="2023-09" db="EMBL/GenBank/DDBJ databases">
        <title>Streptomyces sp. nov.: A antagonism against Alternaria gaisen Producing Streptochlin, Isolated from Tamarix root soil.</title>
        <authorList>
            <person name="Chen Y."/>
        </authorList>
    </citation>
    <scope>NUCLEOTIDE SEQUENCE [LARGE SCALE GENOMIC DNA]</scope>
    <source>
        <strain evidence="3 4">TRM76323</strain>
    </source>
</reference>
<proteinExistence type="predicted"/>
<name>A0ABU3QN44_9ACTN</name>
<evidence type="ECO:0000256" key="1">
    <source>
        <dbReference type="SAM" id="MobiDB-lite"/>
    </source>
</evidence>
<feature type="transmembrane region" description="Helical" evidence="2">
    <location>
        <begin position="453"/>
        <end position="473"/>
    </location>
</feature>
<evidence type="ECO:0000313" key="3">
    <source>
        <dbReference type="EMBL" id="MDT9684190.1"/>
    </source>
</evidence>
<organism evidence="3 4">
    <name type="scientific">Streptomyces tamarix</name>
    <dbReference type="NCBI Taxonomy" id="3078565"/>
    <lineage>
        <taxon>Bacteria</taxon>
        <taxon>Bacillati</taxon>
        <taxon>Actinomycetota</taxon>
        <taxon>Actinomycetes</taxon>
        <taxon>Kitasatosporales</taxon>
        <taxon>Streptomycetaceae</taxon>
        <taxon>Streptomyces</taxon>
    </lineage>
</organism>
<dbReference type="EMBL" id="JAWCTQ010000024">
    <property type="protein sequence ID" value="MDT9684190.1"/>
    <property type="molecule type" value="Genomic_DNA"/>
</dbReference>
<comment type="caution">
    <text evidence="3">The sequence shown here is derived from an EMBL/GenBank/DDBJ whole genome shotgun (WGS) entry which is preliminary data.</text>
</comment>
<protein>
    <submittedName>
        <fullName evidence="3">Uncharacterized protein</fullName>
    </submittedName>
</protein>
<keyword evidence="2" id="KW-0472">Membrane</keyword>
<feature type="region of interest" description="Disordered" evidence="1">
    <location>
        <begin position="813"/>
        <end position="833"/>
    </location>
</feature>
<feature type="transmembrane region" description="Helical" evidence="2">
    <location>
        <begin position="479"/>
        <end position="497"/>
    </location>
</feature>